<keyword evidence="2" id="KW-1185">Reference proteome</keyword>
<protein>
    <submittedName>
        <fullName evidence="1">Uncharacterized protein</fullName>
    </submittedName>
</protein>
<sequence>MLDFLNKDRELANMMFEGILSGDPIPPTSELCLLDELKSLMNSARLEKITKSSAQLLFRRIAKGLTGSDVDVAKIALDILSWDRFIEFAKLHKNISLPVIIPELQNAGKHCVGDESVQVLAAEVRNRFYNVERYADRQVEGTSSDNKRRRI</sequence>
<dbReference type="InterPro" id="IPR002554">
    <property type="entry name" value="PP2A_B56"/>
</dbReference>
<dbReference type="GO" id="GO:0019888">
    <property type="term" value="F:protein phosphatase regulator activity"/>
    <property type="evidence" value="ECO:0007669"/>
    <property type="project" value="InterPro"/>
</dbReference>
<reference evidence="1 2" key="1">
    <citation type="journal article" date="2021" name="Commun. Biol.">
        <title>The genome of Shorea leprosula (Dipterocarpaceae) highlights the ecological relevance of drought in aseasonal tropical rainforests.</title>
        <authorList>
            <person name="Ng K.K.S."/>
            <person name="Kobayashi M.J."/>
            <person name="Fawcett J.A."/>
            <person name="Hatakeyama M."/>
            <person name="Paape T."/>
            <person name="Ng C.H."/>
            <person name="Ang C.C."/>
            <person name="Tnah L.H."/>
            <person name="Lee C.T."/>
            <person name="Nishiyama T."/>
            <person name="Sese J."/>
            <person name="O'Brien M.J."/>
            <person name="Copetti D."/>
            <person name="Mohd Noor M.I."/>
            <person name="Ong R.C."/>
            <person name="Putra M."/>
            <person name="Sireger I.Z."/>
            <person name="Indrioko S."/>
            <person name="Kosugi Y."/>
            <person name="Izuno A."/>
            <person name="Isagi Y."/>
            <person name="Lee S.L."/>
            <person name="Shimizu K.K."/>
        </authorList>
    </citation>
    <scope>NUCLEOTIDE SEQUENCE [LARGE SCALE GENOMIC DNA]</scope>
    <source>
        <strain evidence="1">214</strain>
    </source>
</reference>
<dbReference type="Proteomes" id="UP001054252">
    <property type="component" value="Unassembled WGS sequence"/>
</dbReference>
<evidence type="ECO:0000313" key="2">
    <source>
        <dbReference type="Proteomes" id="UP001054252"/>
    </source>
</evidence>
<gene>
    <name evidence="1" type="ORF">SLEP1_g46491</name>
</gene>
<proteinExistence type="predicted"/>
<evidence type="ECO:0000313" key="1">
    <source>
        <dbReference type="EMBL" id="GKV38601.1"/>
    </source>
</evidence>
<dbReference type="SUPFAM" id="SSF48371">
    <property type="entry name" value="ARM repeat"/>
    <property type="match status" value="1"/>
</dbReference>
<name>A0AAV5LMI2_9ROSI</name>
<dbReference type="GO" id="GO:0007165">
    <property type="term" value="P:signal transduction"/>
    <property type="evidence" value="ECO:0007669"/>
    <property type="project" value="InterPro"/>
</dbReference>
<dbReference type="EMBL" id="BPVZ01000129">
    <property type="protein sequence ID" value="GKV38601.1"/>
    <property type="molecule type" value="Genomic_DNA"/>
</dbReference>
<dbReference type="InterPro" id="IPR016024">
    <property type="entry name" value="ARM-type_fold"/>
</dbReference>
<dbReference type="Pfam" id="PF01603">
    <property type="entry name" value="B56"/>
    <property type="match status" value="1"/>
</dbReference>
<dbReference type="AlphaFoldDB" id="A0AAV5LMI2"/>
<accession>A0AAV5LMI2</accession>
<organism evidence="1 2">
    <name type="scientific">Rubroshorea leprosula</name>
    <dbReference type="NCBI Taxonomy" id="152421"/>
    <lineage>
        <taxon>Eukaryota</taxon>
        <taxon>Viridiplantae</taxon>
        <taxon>Streptophyta</taxon>
        <taxon>Embryophyta</taxon>
        <taxon>Tracheophyta</taxon>
        <taxon>Spermatophyta</taxon>
        <taxon>Magnoliopsida</taxon>
        <taxon>eudicotyledons</taxon>
        <taxon>Gunneridae</taxon>
        <taxon>Pentapetalae</taxon>
        <taxon>rosids</taxon>
        <taxon>malvids</taxon>
        <taxon>Malvales</taxon>
        <taxon>Dipterocarpaceae</taxon>
        <taxon>Rubroshorea</taxon>
    </lineage>
</organism>
<dbReference type="GO" id="GO:0000159">
    <property type="term" value="C:protein phosphatase type 2A complex"/>
    <property type="evidence" value="ECO:0007669"/>
    <property type="project" value="InterPro"/>
</dbReference>
<comment type="caution">
    <text evidence="1">The sequence shown here is derived from an EMBL/GenBank/DDBJ whole genome shotgun (WGS) entry which is preliminary data.</text>
</comment>
<dbReference type="Gene3D" id="1.25.10.10">
    <property type="entry name" value="Leucine-rich Repeat Variant"/>
    <property type="match status" value="1"/>
</dbReference>
<dbReference type="InterPro" id="IPR011989">
    <property type="entry name" value="ARM-like"/>
</dbReference>